<keyword evidence="1" id="KW-0732">Signal</keyword>
<dbReference type="Pfam" id="PF13416">
    <property type="entry name" value="SBP_bac_8"/>
    <property type="match status" value="1"/>
</dbReference>
<dbReference type="PANTHER" id="PTHR30222">
    <property type="entry name" value="SPERMIDINE/PUTRESCINE-BINDING PERIPLASMIC PROTEIN"/>
    <property type="match status" value="1"/>
</dbReference>
<accession>A0ABU5E0D5</accession>
<dbReference type="InterPro" id="IPR006311">
    <property type="entry name" value="TAT_signal"/>
</dbReference>
<sequence length="362" mass="39471">MPISPFLADTFALARAGGWSRRQMLAALTGGTAALMLPARSQAAAKELVFASWGGDEIKSLTRAYGKSYETATGTSVVFDGTGPTEGAIRTLVDSGDVTWDLCDADGFTAMRLGASGHLSAIDYKTVDAAKIMSPFAFTHGAGGYTYSYVLAFDTERFAARPPMSWKDFFDTKNYPGGRAVYRWMNGALEAAMMAQGGDKPYPIDLTVALNRLSRLKPNLQTWETGEQVQQMFTDKTISMACLWHTRAVALAKETEGKIAFTWAGGILYPGVWVVPKGNPGGIDAFKLIAHMQDAGRQIEFTNLQRVGPANPEATAAMPKALRDYDPTQPDNLSQQVIVDSKWWADNFDKARTEFADMLQRS</sequence>
<dbReference type="PANTHER" id="PTHR30222:SF2">
    <property type="entry name" value="ABC TRANSPORTER SUBSTRATE-BINDING PROTEIN"/>
    <property type="match status" value="1"/>
</dbReference>
<protein>
    <submittedName>
        <fullName evidence="2">Extracellular solute-binding protein</fullName>
    </submittedName>
</protein>
<evidence type="ECO:0000313" key="3">
    <source>
        <dbReference type="Proteomes" id="UP001271769"/>
    </source>
</evidence>
<dbReference type="Proteomes" id="UP001271769">
    <property type="component" value="Unassembled WGS sequence"/>
</dbReference>
<organism evidence="2 3">
    <name type="scientific">Dongia rigui</name>
    <dbReference type="NCBI Taxonomy" id="940149"/>
    <lineage>
        <taxon>Bacteria</taxon>
        <taxon>Pseudomonadati</taxon>
        <taxon>Pseudomonadota</taxon>
        <taxon>Alphaproteobacteria</taxon>
        <taxon>Rhodospirillales</taxon>
        <taxon>Dongiaceae</taxon>
        <taxon>Dongia</taxon>
    </lineage>
</organism>
<evidence type="ECO:0000313" key="2">
    <source>
        <dbReference type="EMBL" id="MDY0872674.1"/>
    </source>
</evidence>
<dbReference type="RefSeq" id="WP_320501148.1">
    <property type="nucleotide sequence ID" value="NZ_JAXCLX010000002.1"/>
</dbReference>
<keyword evidence="3" id="KW-1185">Reference proteome</keyword>
<dbReference type="EMBL" id="JAXCLX010000002">
    <property type="protein sequence ID" value="MDY0872674.1"/>
    <property type="molecule type" value="Genomic_DNA"/>
</dbReference>
<dbReference type="SUPFAM" id="SSF53850">
    <property type="entry name" value="Periplasmic binding protein-like II"/>
    <property type="match status" value="1"/>
</dbReference>
<dbReference type="Gene3D" id="3.40.190.10">
    <property type="entry name" value="Periplasmic binding protein-like II"/>
    <property type="match status" value="2"/>
</dbReference>
<reference evidence="2 3" key="1">
    <citation type="journal article" date="2013" name="Antonie Van Leeuwenhoek">
        <title>Dongia rigui sp. nov., isolated from freshwater of a large wetland in Korea.</title>
        <authorList>
            <person name="Baik K.S."/>
            <person name="Hwang Y.M."/>
            <person name="Choi J.S."/>
            <person name="Kwon J."/>
            <person name="Seong C.N."/>
        </authorList>
    </citation>
    <scope>NUCLEOTIDE SEQUENCE [LARGE SCALE GENOMIC DNA]</scope>
    <source>
        <strain evidence="2 3">04SU4-P</strain>
    </source>
</reference>
<gene>
    <name evidence="2" type="ORF">SMD31_12095</name>
</gene>
<dbReference type="PROSITE" id="PS51318">
    <property type="entry name" value="TAT"/>
    <property type="match status" value="1"/>
</dbReference>
<evidence type="ECO:0000256" key="1">
    <source>
        <dbReference type="ARBA" id="ARBA00022729"/>
    </source>
</evidence>
<name>A0ABU5E0D5_9PROT</name>
<comment type="caution">
    <text evidence="2">The sequence shown here is derived from an EMBL/GenBank/DDBJ whole genome shotgun (WGS) entry which is preliminary data.</text>
</comment>
<proteinExistence type="predicted"/>
<dbReference type="InterPro" id="IPR006059">
    <property type="entry name" value="SBP"/>
</dbReference>